<sequence length="377" mass="40157">MSYYVLADRISSLESQIATERQAAATERLSLERAIKSLQRELSCVSARVDGGTPTISPSLQSSYDSTVVQRNAVLSRVDKYIDSSISDVSKCTSSLLVSSIPRSLWHVQSNGSDSSTVLVLRALSFLRFLDDCPLVASSSSSSSSSFSSVPPMMCNLHECIRVMTRDLCSVSSKPSAASTSLDQVEPFPCKLSPHFIISECKSPIPDIPCLSTLNKRIQYLESIASRVCSSLTPTNVSCIITTGQHCISQLALLLSHAVGIVDSECISSCDTTAPGGCKCPVPPASCSSATSLLSACDNVSALLSKCLNSFASSARRFTDRVEQYETASDHSCVSFSDLAVCSDCTVDSGGEKDDNKNNTDTCTDIPSWSAKLLLGS</sequence>
<proteinExistence type="predicted"/>
<gene>
    <name evidence="2" type="ORF">ADUPG1_000731</name>
</gene>
<comment type="caution">
    <text evidence="2">The sequence shown here is derived from an EMBL/GenBank/DDBJ whole genome shotgun (WGS) entry which is preliminary data.</text>
</comment>
<name>A0ABQ5K853_9EUKA</name>
<evidence type="ECO:0000313" key="3">
    <source>
        <dbReference type="Proteomes" id="UP001057375"/>
    </source>
</evidence>
<dbReference type="Proteomes" id="UP001057375">
    <property type="component" value="Unassembled WGS sequence"/>
</dbReference>
<feature type="coiled-coil region" evidence="1">
    <location>
        <begin position="21"/>
        <end position="48"/>
    </location>
</feature>
<organism evidence="2 3">
    <name type="scientific">Aduncisulcus paluster</name>
    <dbReference type="NCBI Taxonomy" id="2918883"/>
    <lineage>
        <taxon>Eukaryota</taxon>
        <taxon>Metamonada</taxon>
        <taxon>Carpediemonas-like organisms</taxon>
        <taxon>Aduncisulcus</taxon>
    </lineage>
</organism>
<dbReference type="EMBL" id="BQXS01000357">
    <property type="protein sequence ID" value="GKT28568.1"/>
    <property type="molecule type" value="Genomic_DNA"/>
</dbReference>
<accession>A0ABQ5K853</accession>
<reference evidence="2" key="1">
    <citation type="submission" date="2022-03" db="EMBL/GenBank/DDBJ databases">
        <title>Draft genome sequence of Aduncisulcus paluster, a free-living microaerophilic Fornicata.</title>
        <authorList>
            <person name="Yuyama I."/>
            <person name="Kume K."/>
            <person name="Tamura T."/>
            <person name="Inagaki Y."/>
            <person name="Hashimoto T."/>
        </authorList>
    </citation>
    <scope>NUCLEOTIDE SEQUENCE</scope>
    <source>
        <strain evidence="2">NY0171</strain>
    </source>
</reference>
<feature type="non-terminal residue" evidence="2">
    <location>
        <position position="377"/>
    </location>
</feature>
<keyword evidence="1" id="KW-0175">Coiled coil</keyword>
<evidence type="ECO:0000256" key="1">
    <source>
        <dbReference type="SAM" id="Coils"/>
    </source>
</evidence>
<evidence type="ECO:0000313" key="2">
    <source>
        <dbReference type="EMBL" id="GKT28568.1"/>
    </source>
</evidence>
<keyword evidence="3" id="KW-1185">Reference proteome</keyword>
<protein>
    <submittedName>
        <fullName evidence="2">Uncharacterized protein</fullName>
    </submittedName>
</protein>